<dbReference type="InterPro" id="IPR018490">
    <property type="entry name" value="cNMP-bd_dom_sf"/>
</dbReference>
<evidence type="ECO:0000313" key="2">
    <source>
        <dbReference type="EMBL" id="GAA2367011.1"/>
    </source>
</evidence>
<sequence length="158" mass="17581">MITTFDLLAAHPFLAGLPAGQVERLARWARRAPFRAGTRIFEENGRAQRCWFIRDGSVELRTRVPGRGEVVVETLGPGSVLGWSWLFPPYRWHFAAVAVRPVLSIALDGAGVRALCRDDPELGYELTTRFMAVVVDRMQATRLRLLGLHETPTEGLGA</sequence>
<dbReference type="Proteomes" id="UP001501444">
    <property type="component" value="Unassembled WGS sequence"/>
</dbReference>
<comment type="caution">
    <text evidence="2">The sequence shown here is derived from an EMBL/GenBank/DDBJ whole genome shotgun (WGS) entry which is preliminary data.</text>
</comment>
<dbReference type="Gene3D" id="2.60.120.10">
    <property type="entry name" value="Jelly Rolls"/>
    <property type="match status" value="1"/>
</dbReference>
<dbReference type="InterPro" id="IPR000595">
    <property type="entry name" value="cNMP-bd_dom"/>
</dbReference>
<dbReference type="CDD" id="cd00038">
    <property type="entry name" value="CAP_ED"/>
    <property type="match status" value="1"/>
</dbReference>
<dbReference type="RefSeq" id="WP_344616498.1">
    <property type="nucleotide sequence ID" value="NZ_BAAARV010000065.1"/>
</dbReference>
<gene>
    <name evidence="2" type="ORF">GCM10010170_066130</name>
</gene>
<evidence type="ECO:0000259" key="1">
    <source>
        <dbReference type="PROSITE" id="PS50042"/>
    </source>
</evidence>
<dbReference type="InterPro" id="IPR050397">
    <property type="entry name" value="Env_Response_Regulators"/>
</dbReference>
<name>A0ABN3H3F4_9ACTN</name>
<dbReference type="PROSITE" id="PS50042">
    <property type="entry name" value="CNMP_BINDING_3"/>
    <property type="match status" value="1"/>
</dbReference>
<keyword evidence="3" id="KW-1185">Reference proteome</keyword>
<dbReference type="Pfam" id="PF00027">
    <property type="entry name" value="cNMP_binding"/>
    <property type="match status" value="1"/>
</dbReference>
<organism evidence="2 3">
    <name type="scientific">Dactylosporangium salmoneum</name>
    <dbReference type="NCBI Taxonomy" id="53361"/>
    <lineage>
        <taxon>Bacteria</taxon>
        <taxon>Bacillati</taxon>
        <taxon>Actinomycetota</taxon>
        <taxon>Actinomycetes</taxon>
        <taxon>Micromonosporales</taxon>
        <taxon>Micromonosporaceae</taxon>
        <taxon>Dactylosporangium</taxon>
    </lineage>
</organism>
<feature type="domain" description="Cyclic nucleotide-binding" evidence="1">
    <location>
        <begin position="13"/>
        <end position="82"/>
    </location>
</feature>
<accession>A0ABN3H3F4</accession>
<protein>
    <submittedName>
        <fullName evidence="2">Cyclic nucleotide-binding domain-containing protein</fullName>
    </submittedName>
</protein>
<dbReference type="InterPro" id="IPR014710">
    <property type="entry name" value="RmlC-like_jellyroll"/>
</dbReference>
<evidence type="ECO:0000313" key="3">
    <source>
        <dbReference type="Proteomes" id="UP001501444"/>
    </source>
</evidence>
<reference evidence="2 3" key="1">
    <citation type="journal article" date="2019" name="Int. J. Syst. Evol. Microbiol.">
        <title>The Global Catalogue of Microorganisms (GCM) 10K type strain sequencing project: providing services to taxonomists for standard genome sequencing and annotation.</title>
        <authorList>
            <consortium name="The Broad Institute Genomics Platform"/>
            <consortium name="The Broad Institute Genome Sequencing Center for Infectious Disease"/>
            <person name="Wu L."/>
            <person name="Ma J."/>
        </authorList>
    </citation>
    <scope>NUCLEOTIDE SEQUENCE [LARGE SCALE GENOMIC DNA]</scope>
    <source>
        <strain evidence="2 3">JCM 3272</strain>
    </source>
</reference>
<dbReference type="EMBL" id="BAAARV010000065">
    <property type="protein sequence ID" value="GAA2367011.1"/>
    <property type="molecule type" value="Genomic_DNA"/>
</dbReference>
<dbReference type="PANTHER" id="PTHR24567:SF74">
    <property type="entry name" value="HTH-TYPE TRANSCRIPTIONAL REGULATOR ARCR"/>
    <property type="match status" value="1"/>
</dbReference>
<dbReference type="SUPFAM" id="SSF51206">
    <property type="entry name" value="cAMP-binding domain-like"/>
    <property type="match status" value="1"/>
</dbReference>
<dbReference type="SMART" id="SM00100">
    <property type="entry name" value="cNMP"/>
    <property type="match status" value="1"/>
</dbReference>
<dbReference type="PANTHER" id="PTHR24567">
    <property type="entry name" value="CRP FAMILY TRANSCRIPTIONAL REGULATORY PROTEIN"/>
    <property type="match status" value="1"/>
</dbReference>
<proteinExistence type="predicted"/>